<gene>
    <name evidence="4" type="ORF">MSG_00252</name>
</gene>
<dbReference type="EMBL" id="AP018164">
    <property type="protein sequence ID" value="BAX90418.1"/>
    <property type="molecule type" value="Genomic_DNA"/>
</dbReference>
<keyword evidence="5" id="KW-1185">Reference proteome</keyword>
<evidence type="ECO:0000256" key="2">
    <source>
        <dbReference type="SAM" id="MobiDB-lite"/>
    </source>
</evidence>
<dbReference type="AlphaFoldDB" id="A0A1Z4EBT4"/>
<dbReference type="GO" id="GO:0070967">
    <property type="term" value="F:coenzyme F420 binding"/>
    <property type="evidence" value="ECO:0007669"/>
    <property type="project" value="TreeGrafter"/>
</dbReference>
<protein>
    <submittedName>
        <fullName evidence="4">PPOX class F420-dependent oxidoreductase</fullName>
    </submittedName>
</protein>
<proteinExistence type="predicted"/>
<dbReference type="PANTHER" id="PTHR35176:SF2">
    <property type="entry name" value="F420H(2)-DEPENDENT REDUCTASE RV1155"/>
    <property type="match status" value="1"/>
</dbReference>
<dbReference type="NCBIfam" id="TIGR03668">
    <property type="entry name" value="Rv0121_F420"/>
    <property type="match status" value="1"/>
</dbReference>
<dbReference type="OrthoDB" id="9812086at2"/>
<accession>A0A1Z4EBT4</accession>
<dbReference type="InterPro" id="IPR012349">
    <property type="entry name" value="Split_barrel_FMN-bd"/>
</dbReference>
<evidence type="ECO:0000313" key="5">
    <source>
        <dbReference type="Proteomes" id="UP000217736"/>
    </source>
</evidence>
<dbReference type="InterPro" id="IPR019967">
    <property type="entry name" value="F420-dep_enz_PPOX_Rv0121"/>
</dbReference>
<dbReference type="RefSeq" id="WP_096436397.1">
    <property type="nucleotide sequence ID" value="NZ_AP018164.1"/>
</dbReference>
<name>A0A1Z4EBT4_9MYCO</name>
<dbReference type="InterPro" id="IPR052019">
    <property type="entry name" value="F420H2_bilvrd_red/Heme_oxyg"/>
</dbReference>
<organism evidence="4 5">
    <name type="scientific">Mycobacterium shigaense</name>
    <dbReference type="NCBI Taxonomy" id="722731"/>
    <lineage>
        <taxon>Bacteria</taxon>
        <taxon>Bacillati</taxon>
        <taxon>Actinomycetota</taxon>
        <taxon>Actinomycetes</taxon>
        <taxon>Mycobacteriales</taxon>
        <taxon>Mycobacteriaceae</taxon>
        <taxon>Mycobacterium</taxon>
        <taxon>Mycobacterium simiae complex</taxon>
    </lineage>
</organism>
<evidence type="ECO:0000313" key="4">
    <source>
        <dbReference type="EMBL" id="BAX90418.1"/>
    </source>
</evidence>
<keyword evidence="1" id="KW-0560">Oxidoreductase</keyword>
<dbReference type="KEGG" id="mshg:MSG_00252"/>
<dbReference type="SUPFAM" id="SSF50475">
    <property type="entry name" value="FMN-binding split barrel"/>
    <property type="match status" value="1"/>
</dbReference>
<evidence type="ECO:0000256" key="1">
    <source>
        <dbReference type="ARBA" id="ARBA00023002"/>
    </source>
</evidence>
<dbReference type="Gene3D" id="2.30.110.10">
    <property type="entry name" value="Electron Transport, Fmn-binding Protein, Chain A"/>
    <property type="match status" value="1"/>
</dbReference>
<feature type="compositionally biased region" description="Polar residues" evidence="2">
    <location>
        <begin position="9"/>
        <end position="23"/>
    </location>
</feature>
<dbReference type="InterPro" id="IPR011576">
    <property type="entry name" value="Pyridox_Oxase_N"/>
</dbReference>
<feature type="domain" description="Pyridoxamine 5'-phosphate oxidase N-terminal" evidence="3">
    <location>
        <begin position="8"/>
        <end position="145"/>
    </location>
</feature>
<dbReference type="GO" id="GO:0005829">
    <property type="term" value="C:cytosol"/>
    <property type="evidence" value="ECO:0007669"/>
    <property type="project" value="TreeGrafter"/>
</dbReference>
<dbReference type="Proteomes" id="UP000217736">
    <property type="component" value="Chromosome"/>
</dbReference>
<dbReference type="Pfam" id="PF01243">
    <property type="entry name" value="PNPOx_N"/>
    <property type="match status" value="1"/>
</dbReference>
<dbReference type="GO" id="GO:0016627">
    <property type="term" value="F:oxidoreductase activity, acting on the CH-CH group of donors"/>
    <property type="evidence" value="ECO:0007669"/>
    <property type="project" value="TreeGrafter"/>
</dbReference>
<evidence type="ECO:0000259" key="3">
    <source>
        <dbReference type="Pfam" id="PF01243"/>
    </source>
</evidence>
<dbReference type="PANTHER" id="PTHR35176">
    <property type="entry name" value="HEME OXYGENASE HI_0854-RELATED"/>
    <property type="match status" value="1"/>
</dbReference>
<reference evidence="5" key="1">
    <citation type="submission" date="2017-06" db="EMBL/GenBank/DDBJ databases">
        <title>Complete Genome Sequence of Mycobacterium shigaense.</title>
        <authorList>
            <person name="Fukano H."/>
            <person name="Yoshida M."/>
            <person name="Kazumi Y."/>
            <person name="Ogura Y."/>
            <person name="Mitarai S."/>
            <person name="Hayashi T."/>
            <person name="Hoshino Y."/>
        </authorList>
    </citation>
    <scope>NUCLEOTIDE SEQUENCE [LARGE SCALE GENOMIC DNA]</scope>
    <source>
        <strain evidence="5">UN-152</strain>
    </source>
</reference>
<sequence length="147" mass="16111">MGEFDPRASFSQSPVARLATSTPDGNPHLVPVVFAVATGGPDGHDGYDGYDVVYTAVDAKPKTTKRLRRLANIQANPQVSLLVDHYTEEWTQLWWVRADGTAAVHSDGAQMDTGYALLRAKYPQYQSVSLDGPVIAVTVRRWSGWHA</sequence>
<feature type="region of interest" description="Disordered" evidence="2">
    <location>
        <begin position="1"/>
        <end position="23"/>
    </location>
</feature>